<dbReference type="Proteomes" id="UP000789901">
    <property type="component" value="Unassembled WGS sequence"/>
</dbReference>
<sequence length="268" mass="30611">MKVLKQFGKVTKHHNLLLSDELKAIFNHNALSVNTTKGIQFTKFSQKNDPGGIEENLDLLMILEPLDSEGYLGPIHDIKLYLNRRPTNCNSKWYLDAKLGQNLCSNFMKNICSKVGINIKDHDIVNHSEKTKPIMHLFREGILIITLISITGHKSESSYHIYSRPSEQQKMDILSILINVVDLPESQNNKDDSIIDSNKIYDPKPNNHPNSYIPPKRLVYSEFQSPLKDSMKVNLPSYSNATKKNLSLGTTIINNYYLDAEHITINQY</sequence>
<evidence type="ECO:0000313" key="2">
    <source>
        <dbReference type="EMBL" id="CAG8499605.1"/>
    </source>
</evidence>
<dbReference type="EMBL" id="CAJVQB010000641">
    <property type="protein sequence ID" value="CAG8499605.1"/>
    <property type="molecule type" value="Genomic_DNA"/>
</dbReference>
<dbReference type="InterPro" id="IPR011010">
    <property type="entry name" value="DNA_brk_join_enz"/>
</dbReference>
<name>A0ABM8W1C0_GIGMA</name>
<proteinExistence type="predicted"/>
<keyword evidence="3" id="KW-1185">Reference proteome</keyword>
<gene>
    <name evidence="2" type="ORF">GMARGA_LOCUS2133</name>
</gene>
<organism evidence="2 3">
    <name type="scientific">Gigaspora margarita</name>
    <dbReference type="NCBI Taxonomy" id="4874"/>
    <lineage>
        <taxon>Eukaryota</taxon>
        <taxon>Fungi</taxon>
        <taxon>Fungi incertae sedis</taxon>
        <taxon>Mucoromycota</taxon>
        <taxon>Glomeromycotina</taxon>
        <taxon>Glomeromycetes</taxon>
        <taxon>Diversisporales</taxon>
        <taxon>Gigasporaceae</taxon>
        <taxon>Gigaspora</taxon>
    </lineage>
</organism>
<comment type="caution">
    <text evidence="2">The sequence shown here is derived from an EMBL/GenBank/DDBJ whole genome shotgun (WGS) entry which is preliminary data.</text>
</comment>
<protein>
    <submittedName>
        <fullName evidence="2">41064_t:CDS:1</fullName>
    </submittedName>
</protein>
<evidence type="ECO:0000313" key="3">
    <source>
        <dbReference type="Proteomes" id="UP000789901"/>
    </source>
</evidence>
<evidence type="ECO:0000256" key="1">
    <source>
        <dbReference type="SAM" id="MobiDB-lite"/>
    </source>
</evidence>
<accession>A0ABM8W1C0</accession>
<reference evidence="2 3" key="1">
    <citation type="submission" date="2021-06" db="EMBL/GenBank/DDBJ databases">
        <authorList>
            <person name="Kallberg Y."/>
            <person name="Tangrot J."/>
            <person name="Rosling A."/>
        </authorList>
    </citation>
    <scope>NUCLEOTIDE SEQUENCE [LARGE SCALE GENOMIC DNA]</scope>
    <source>
        <strain evidence="2 3">120-4 pot B 10/14</strain>
    </source>
</reference>
<feature type="region of interest" description="Disordered" evidence="1">
    <location>
        <begin position="192"/>
        <end position="212"/>
    </location>
</feature>
<dbReference type="SUPFAM" id="SSF56349">
    <property type="entry name" value="DNA breaking-rejoining enzymes"/>
    <property type="match status" value="1"/>
</dbReference>